<proteinExistence type="predicted"/>
<reference evidence="2" key="1">
    <citation type="submission" date="2020-04" db="EMBL/GenBank/DDBJ databases">
        <authorList>
            <person name="Chiriac C."/>
            <person name="Salcher M."/>
            <person name="Ghai R."/>
            <person name="Kavagutti S V."/>
        </authorList>
    </citation>
    <scope>NUCLEOTIDE SEQUENCE</scope>
</reference>
<organism evidence="2">
    <name type="scientific">uncultured Caudovirales phage</name>
    <dbReference type="NCBI Taxonomy" id="2100421"/>
    <lineage>
        <taxon>Viruses</taxon>
        <taxon>Duplodnaviria</taxon>
        <taxon>Heunggongvirae</taxon>
        <taxon>Uroviricota</taxon>
        <taxon>Caudoviricetes</taxon>
        <taxon>Peduoviridae</taxon>
        <taxon>Maltschvirus</taxon>
        <taxon>Maltschvirus maltsch</taxon>
    </lineage>
</organism>
<feature type="domain" description="Bacteriophage Mx8 p63 C-terminal" evidence="1">
    <location>
        <begin position="124"/>
        <end position="197"/>
    </location>
</feature>
<name>A0A6J5LD00_9CAUD</name>
<dbReference type="InterPro" id="IPR018874">
    <property type="entry name" value="Phage_Mx8_p63_C"/>
</dbReference>
<evidence type="ECO:0000313" key="2">
    <source>
        <dbReference type="EMBL" id="CAB4132121.1"/>
    </source>
</evidence>
<sequence>MSKEIIVTMIDNKPVIRTGDVWKRFGYESHQALKWVISQRPERFERSGVLTQIKEKPKSPKGGRPEISYLLNERQFLTLIQYVGNSEESMNFKDRITDEFFSMREKLATISTPSLYIEQVRKILLLDAPQEWVKLYPNEYYQALMQLYGKQFTSNNHTPPYCGQITKRWIYDVVLPPELNNEVDAQRKEERKHQWFKDKGRDILLKQILDVTGIARQSRDRKEFEARCASMFNHEPFQLMLMI</sequence>
<gene>
    <name evidence="2" type="ORF">UFOVP136_46</name>
</gene>
<protein>
    <submittedName>
        <fullName evidence="2">Bacteriophage Mx8, p63, C-terminal</fullName>
    </submittedName>
</protein>
<evidence type="ECO:0000259" key="1">
    <source>
        <dbReference type="Pfam" id="PF10546"/>
    </source>
</evidence>
<dbReference type="Pfam" id="PF10546">
    <property type="entry name" value="P63C"/>
    <property type="match status" value="1"/>
</dbReference>
<accession>A0A6J5LD00</accession>
<dbReference type="EMBL" id="LR796257">
    <property type="protein sequence ID" value="CAB4132121.1"/>
    <property type="molecule type" value="Genomic_DNA"/>
</dbReference>